<name>A0A7T8GPR4_CALRO</name>
<dbReference type="PANTHER" id="PTHR11675">
    <property type="entry name" value="N-ACETYLGALACTOSAMINYLTRANSFERASE"/>
    <property type="match status" value="1"/>
</dbReference>
<dbReference type="GO" id="GO:0005794">
    <property type="term" value="C:Golgi apparatus"/>
    <property type="evidence" value="ECO:0007669"/>
    <property type="project" value="TreeGrafter"/>
</dbReference>
<dbReference type="Proteomes" id="UP000595437">
    <property type="component" value="Chromosome 18"/>
</dbReference>
<gene>
    <name evidence="2" type="ORF">FKW44_023954</name>
</gene>
<protein>
    <submittedName>
        <fullName evidence="2">Polypeptide N-acetylgalactosaminyltransferase</fullName>
    </submittedName>
</protein>
<organism evidence="2 3">
    <name type="scientific">Caligus rogercresseyi</name>
    <name type="common">Sea louse</name>
    <dbReference type="NCBI Taxonomy" id="217165"/>
    <lineage>
        <taxon>Eukaryota</taxon>
        <taxon>Metazoa</taxon>
        <taxon>Ecdysozoa</taxon>
        <taxon>Arthropoda</taxon>
        <taxon>Crustacea</taxon>
        <taxon>Multicrustacea</taxon>
        <taxon>Hexanauplia</taxon>
        <taxon>Copepoda</taxon>
        <taxon>Siphonostomatoida</taxon>
        <taxon>Caligidae</taxon>
        <taxon>Caligus</taxon>
    </lineage>
</organism>
<keyword evidence="3" id="KW-1185">Reference proteome</keyword>
<feature type="non-terminal residue" evidence="2">
    <location>
        <position position="1"/>
    </location>
</feature>
<dbReference type="AlphaFoldDB" id="A0A7T8GPR4"/>
<sequence>ALAKRLWHVNKFNIVASDKISLDRSLPDVRKDSCRRISYNISSLPKSSVVIVFHNEAFSTLLRTVHS</sequence>
<evidence type="ECO:0000313" key="2">
    <source>
        <dbReference type="EMBL" id="QQP35668.1"/>
    </source>
</evidence>
<reference evidence="3" key="1">
    <citation type="submission" date="2021-01" db="EMBL/GenBank/DDBJ databases">
        <title>Caligus Genome Assembly.</title>
        <authorList>
            <person name="Gallardo-Escarate C."/>
        </authorList>
    </citation>
    <scope>NUCLEOTIDE SEQUENCE [LARGE SCALE GENOMIC DNA]</scope>
</reference>
<dbReference type="Gene3D" id="3.90.550.10">
    <property type="entry name" value="Spore Coat Polysaccharide Biosynthesis Protein SpsA, Chain A"/>
    <property type="match status" value="1"/>
</dbReference>
<accession>A0A7T8GPR4</accession>
<evidence type="ECO:0000313" key="3">
    <source>
        <dbReference type="Proteomes" id="UP000595437"/>
    </source>
</evidence>
<dbReference type="GO" id="GO:0006493">
    <property type="term" value="P:protein O-linked glycosylation"/>
    <property type="evidence" value="ECO:0007669"/>
    <property type="project" value="TreeGrafter"/>
</dbReference>
<evidence type="ECO:0000256" key="1">
    <source>
        <dbReference type="ARBA" id="ARBA00023157"/>
    </source>
</evidence>
<dbReference type="InterPro" id="IPR029044">
    <property type="entry name" value="Nucleotide-diphossugar_trans"/>
</dbReference>
<dbReference type="OrthoDB" id="5988548at2759"/>
<proteinExistence type="predicted"/>
<feature type="non-terminal residue" evidence="2">
    <location>
        <position position="67"/>
    </location>
</feature>
<dbReference type="EMBL" id="CP045907">
    <property type="protein sequence ID" value="QQP35668.1"/>
    <property type="molecule type" value="Genomic_DNA"/>
</dbReference>
<dbReference type="GO" id="GO:0004653">
    <property type="term" value="F:polypeptide N-acetylgalactosaminyltransferase activity"/>
    <property type="evidence" value="ECO:0007669"/>
    <property type="project" value="TreeGrafter"/>
</dbReference>
<dbReference type="PANTHER" id="PTHR11675:SF118">
    <property type="entry name" value="POLYPEPTIDE N-ACETYLGALACTOSAMINYLTRANSFERASE 3"/>
    <property type="match status" value="1"/>
</dbReference>
<keyword evidence="2" id="KW-0808">Transferase</keyword>
<keyword evidence="1" id="KW-1015">Disulfide bond</keyword>